<dbReference type="InterPro" id="IPR036273">
    <property type="entry name" value="CRAL/TRIO_N_dom_sf"/>
</dbReference>
<comment type="subcellular location">
    <subcellularLocation>
        <location evidence="15">Cytoplasm</location>
    </subcellularLocation>
    <subcellularLocation>
        <location evidence="2 15">Endoplasmic reticulum membrane</location>
        <topology evidence="2 15">Peripheral membrane protein</topology>
    </subcellularLocation>
    <subcellularLocation>
        <location evidence="15">Microsome membrane</location>
        <topology evidence="15">Peripheral membrane protein</topology>
    </subcellularLocation>
</comment>
<keyword evidence="7" id="KW-0479">Metal-binding</keyword>
<evidence type="ECO:0000256" key="15">
    <source>
        <dbReference type="RuleBase" id="RU367059"/>
    </source>
</evidence>
<accession>A0A4U0WJ51</accession>
<keyword evidence="10" id="KW-0408">Iron</keyword>
<dbReference type="GO" id="GO:0043001">
    <property type="term" value="P:Golgi to plasma membrane protein transport"/>
    <property type="evidence" value="ECO:0007669"/>
    <property type="project" value="TreeGrafter"/>
</dbReference>
<dbReference type="GO" id="GO:0005886">
    <property type="term" value="C:plasma membrane"/>
    <property type="evidence" value="ECO:0007669"/>
    <property type="project" value="TreeGrafter"/>
</dbReference>
<comment type="similarity">
    <text evidence="3 15">Belongs to the SFH5 family.</text>
</comment>
<evidence type="ECO:0000256" key="10">
    <source>
        <dbReference type="ARBA" id="ARBA00023004"/>
    </source>
</evidence>
<evidence type="ECO:0000313" key="17">
    <source>
        <dbReference type="EMBL" id="TKA63062.1"/>
    </source>
</evidence>
<keyword evidence="9 15" id="KW-0492">Microsome</keyword>
<dbReference type="CDD" id="cd00170">
    <property type="entry name" value="SEC14"/>
    <property type="match status" value="1"/>
</dbReference>
<dbReference type="STRING" id="329884.A0A4U0WJ51"/>
<dbReference type="EMBL" id="NAJQ01000990">
    <property type="protein sequence ID" value="TKA63062.1"/>
    <property type="molecule type" value="Genomic_DNA"/>
</dbReference>
<dbReference type="AlphaFoldDB" id="A0A4U0WJ51"/>
<comment type="function">
    <text evidence="14">Non-classical phosphatidylinositol (PtdIns) transfer protein (PITP), which exhibits PtdIns-binding/transfer activity in the absence of detectable PtdCho-binding/transfer activity. Regulates PtdIns(4,5)P2 homeostasis at the plasma membrane. Heme-binding protein that may play a role in organic oxidant-induced stress responses.</text>
</comment>
<organism evidence="17 18">
    <name type="scientific">Friedmanniomyces simplex</name>
    <dbReference type="NCBI Taxonomy" id="329884"/>
    <lineage>
        <taxon>Eukaryota</taxon>
        <taxon>Fungi</taxon>
        <taxon>Dikarya</taxon>
        <taxon>Ascomycota</taxon>
        <taxon>Pezizomycotina</taxon>
        <taxon>Dothideomycetes</taxon>
        <taxon>Dothideomycetidae</taxon>
        <taxon>Mycosphaerellales</taxon>
        <taxon>Teratosphaeriaceae</taxon>
        <taxon>Friedmanniomyces</taxon>
    </lineage>
</organism>
<proteinExistence type="inferred from homology"/>
<dbReference type="GO" id="GO:0046872">
    <property type="term" value="F:metal ion binding"/>
    <property type="evidence" value="ECO:0007669"/>
    <property type="project" value="UniProtKB-KW"/>
</dbReference>
<gene>
    <name evidence="17" type="ORF">B0A55_10186</name>
</gene>
<keyword evidence="12 15" id="KW-0472">Membrane</keyword>
<dbReference type="Proteomes" id="UP000309340">
    <property type="component" value="Unassembled WGS sequence"/>
</dbReference>
<dbReference type="InterPro" id="IPR036865">
    <property type="entry name" value="CRAL-TRIO_dom_sf"/>
</dbReference>
<dbReference type="PROSITE" id="PS50191">
    <property type="entry name" value="CRAL_TRIO"/>
    <property type="match status" value="1"/>
</dbReference>
<sequence length="262" mass="29224">MAEDWTDLPPTPNLAEFAVELPAILEETQHHEIYGVELQAVGEGKPPAHTTLIILSKFLRANADDPLKAKEQLSEASKWRKTYRPLDALKETFSADKFGRLGYVTTINGAKETKSDKDVVTFNIYGAAAKDPKKSNCTSNEATKPIPDYGQGPDPYEAVQVHDYLSVSFFRQPAEVKASSSKIIDLFQRYYPETVSYKYFVNVPLVMQWMMGTMKALMSKETVQKMTWMTYGSSLQQYLGDGVPEEYGGIGPPLSESAMTVV</sequence>
<protein>
    <recommendedName>
        <fullName evidence="15">Phosphatidylinositol transfer protein SFH5</fullName>
        <shortName evidence="15">PITP SFH5</shortName>
    </recommendedName>
</protein>
<dbReference type="GO" id="GO:0017157">
    <property type="term" value="P:regulation of exocytosis"/>
    <property type="evidence" value="ECO:0007669"/>
    <property type="project" value="TreeGrafter"/>
</dbReference>
<dbReference type="PANTHER" id="PTHR47669">
    <property type="entry name" value="PHOSPHATIDYLINOSITOL TRANSFER PROTEIN SFH5"/>
    <property type="match status" value="1"/>
</dbReference>
<evidence type="ECO:0000256" key="2">
    <source>
        <dbReference type="ARBA" id="ARBA00004406"/>
    </source>
</evidence>
<dbReference type="GO" id="GO:0005789">
    <property type="term" value="C:endoplasmic reticulum membrane"/>
    <property type="evidence" value="ECO:0007669"/>
    <property type="project" value="UniProtKB-SubCell"/>
</dbReference>
<evidence type="ECO:0000256" key="8">
    <source>
        <dbReference type="ARBA" id="ARBA00022824"/>
    </source>
</evidence>
<comment type="caution">
    <text evidence="17">The sequence shown here is derived from an EMBL/GenBank/DDBJ whole genome shotgun (WGS) entry which is preliminary data.</text>
</comment>
<evidence type="ECO:0000256" key="3">
    <source>
        <dbReference type="ARBA" id="ARBA00006667"/>
    </source>
</evidence>
<dbReference type="Gene3D" id="3.40.525.10">
    <property type="entry name" value="CRAL-TRIO lipid binding domain"/>
    <property type="match status" value="1"/>
</dbReference>
<feature type="domain" description="CRAL-TRIO" evidence="16">
    <location>
        <begin position="161"/>
        <end position="255"/>
    </location>
</feature>
<keyword evidence="6" id="KW-0349">Heme</keyword>
<evidence type="ECO:0000256" key="5">
    <source>
        <dbReference type="ARBA" id="ARBA00022490"/>
    </source>
</evidence>
<keyword evidence="18" id="KW-1185">Reference proteome</keyword>
<evidence type="ECO:0000256" key="1">
    <source>
        <dbReference type="ARBA" id="ARBA00001970"/>
    </source>
</evidence>
<dbReference type="InterPro" id="IPR001251">
    <property type="entry name" value="CRAL-TRIO_dom"/>
</dbReference>
<evidence type="ECO:0000259" key="16">
    <source>
        <dbReference type="PROSITE" id="PS50191"/>
    </source>
</evidence>
<evidence type="ECO:0000256" key="14">
    <source>
        <dbReference type="ARBA" id="ARBA00024180"/>
    </source>
</evidence>
<dbReference type="GO" id="GO:0032541">
    <property type="term" value="C:cortical endoplasmic reticulum"/>
    <property type="evidence" value="ECO:0007669"/>
    <property type="project" value="TreeGrafter"/>
</dbReference>
<evidence type="ECO:0000256" key="7">
    <source>
        <dbReference type="ARBA" id="ARBA00022723"/>
    </source>
</evidence>
<dbReference type="SUPFAM" id="SSF52087">
    <property type="entry name" value="CRAL/TRIO domain"/>
    <property type="match status" value="1"/>
</dbReference>
<dbReference type="OrthoDB" id="75724at2759"/>
<evidence type="ECO:0000256" key="12">
    <source>
        <dbReference type="ARBA" id="ARBA00023136"/>
    </source>
</evidence>
<name>A0A4U0WJ51_9PEZI</name>
<dbReference type="PANTHER" id="PTHR47669:SF1">
    <property type="entry name" value="PHOSPHATIDYLINOSITOL TRANSFER PROTEIN SFH5"/>
    <property type="match status" value="1"/>
</dbReference>
<keyword evidence="11 15" id="KW-0445">Lipid transport</keyword>
<evidence type="ECO:0000313" key="18">
    <source>
        <dbReference type="Proteomes" id="UP000309340"/>
    </source>
</evidence>
<evidence type="ECO:0000256" key="6">
    <source>
        <dbReference type="ARBA" id="ARBA00022617"/>
    </source>
</evidence>
<evidence type="ECO:0000256" key="9">
    <source>
        <dbReference type="ARBA" id="ARBA00022848"/>
    </source>
</evidence>
<evidence type="ECO:0000256" key="11">
    <source>
        <dbReference type="ARBA" id="ARBA00023055"/>
    </source>
</evidence>
<comment type="catalytic activity">
    <reaction evidence="13">
        <text>a 1,2-diacyl-sn-glycero-3-phospho-(1D-myo-inositol)(in) = a 1,2-diacyl-sn-glycero-3-phospho-(1D-myo-inositol)(out)</text>
        <dbReference type="Rhea" id="RHEA:38691"/>
        <dbReference type="ChEBI" id="CHEBI:57880"/>
    </reaction>
    <physiologicalReaction direction="left-to-right" evidence="13">
        <dbReference type="Rhea" id="RHEA:38692"/>
    </physiologicalReaction>
</comment>
<keyword evidence="5 15" id="KW-0963">Cytoplasm</keyword>
<dbReference type="SUPFAM" id="SSF46938">
    <property type="entry name" value="CRAL/TRIO N-terminal domain"/>
    <property type="match status" value="1"/>
</dbReference>
<dbReference type="InterPro" id="IPR042938">
    <property type="entry name" value="Sfh5"/>
</dbReference>
<dbReference type="Pfam" id="PF00650">
    <property type="entry name" value="CRAL_TRIO"/>
    <property type="match status" value="1"/>
</dbReference>
<dbReference type="GO" id="GO:0008526">
    <property type="term" value="F:phosphatidylinositol transfer activity"/>
    <property type="evidence" value="ECO:0007669"/>
    <property type="project" value="UniProtKB-UniRule"/>
</dbReference>
<dbReference type="GO" id="GO:0005829">
    <property type="term" value="C:cytosol"/>
    <property type="evidence" value="ECO:0007669"/>
    <property type="project" value="TreeGrafter"/>
</dbReference>
<keyword evidence="4 15" id="KW-0813">Transport</keyword>
<reference evidence="17 18" key="1">
    <citation type="submission" date="2017-03" db="EMBL/GenBank/DDBJ databases">
        <title>Genomes of endolithic fungi from Antarctica.</title>
        <authorList>
            <person name="Coleine C."/>
            <person name="Masonjones S."/>
            <person name="Stajich J.E."/>
        </authorList>
    </citation>
    <scope>NUCLEOTIDE SEQUENCE [LARGE SCALE GENOMIC DNA]</scope>
    <source>
        <strain evidence="17 18">CCFEE 5184</strain>
    </source>
</reference>
<evidence type="ECO:0000256" key="4">
    <source>
        <dbReference type="ARBA" id="ARBA00022448"/>
    </source>
</evidence>
<comment type="cofactor">
    <cofactor evidence="1">
        <name>heme b</name>
        <dbReference type="ChEBI" id="CHEBI:60344"/>
    </cofactor>
</comment>
<evidence type="ECO:0000256" key="13">
    <source>
        <dbReference type="ARBA" id="ARBA00024146"/>
    </source>
</evidence>
<keyword evidence="8 15" id="KW-0256">Endoplasmic reticulum</keyword>